<dbReference type="KEGG" id="plia:E4191_16075"/>
<feature type="transmembrane region" description="Helical" evidence="6">
    <location>
        <begin position="86"/>
        <end position="112"/>
    </location>
</feature>
<evidence type="ECO:0000259" key="7">
    <source>
        <dbReference type="Pfam" id="PF00482"/>
    </source>
</evidence>
<sequence length="297" mass="33241">MIAVAWPYLSPDVLRARTRQLSDSWQSSSMTGLILPREQPTRSLLASEPKRIYAIIVRRLNLARHLKDGATVQLLQKAGFRGRAPVVTFLAMRVLMPLTMLGVSAFYIFAVIKPEIHILFKGGLSLMSAWFGYYLPAVYVRNRITKRQKSVIRAWPNALDLLMICVESGMSIEHAFRKVADEISGQSRELAEELALTTAELSFLPDRRTAYENLGRRTDMEGVKSVVSGLMQSEQHGTSLGTVLRVLAQENRNTRMSLAEKKAAALSPKLTVPMILFFLPVLFAVIITPAVIQIMDQ</sequence>
<keyword evidence="4 6" id="KW-1133">Transmembrane helix</keyword>
<geneLocation type="plasmid" evidence="8 9">
    <name>unnamed7</name>
</geneLocation>
<evidence type="ECO:0000256" key="4">
    <source>
        <dbReference type="ARBA" id="ARBA00022989"/>
    </source>
</evidence>
<dbReference type="PANTHER" id="PTHR35007">
    <property type="entry name" value="INTEGRAL MEMBRANE PROTEIN-RELATED"/>
    <property type="match status" value="1"/>
</dbReference>
<evidence type="ECO:0000256" key="6">
    <source>
        <dbReference type="SAM" id="Phobius"/>
    </source>
</evidence>
<evidence type="ECO:0000256" key="1">
    <source>
        <dbReference type="ARBA" id="ARBA00004651"/>
    </source>
</evidence>
<evidence type="ECO:0000256" key="2">
    <source>
        <dbReference type="ARBA" id="ARBA00022475"/>
    </source>
</evidence>
<dbReference type="Proteomes" id="UP000296374">
    <property type="component" value="Plasmid unnamed7"/>
</dbReference>
<organism evidence="8 9">
    <name type="scientific">Paracoccus liaowanqingii</name>
    <dbReference type="NCBI Taxonomy" id="2560053"/>
    <lineage>
        <taxon>Bacteria</taxon>
        <taxon>Pseudomonadati</taxon>
        <taxon>Pseudomonadota</taxon>
        <taxon>Alphaproteobacteria</taxon>
        <taxon>Rhodobacterales</taxon>
        <taxon>Paracoccaceae</taxon>
        <taxon>Paracoccus</taxon>
    </lineage>
</organism>
<dbReference type="AlphaFoldDB" id="A0A4Y5SSI1"/>
<dbReference type="InterPro" id="IPR018076">
    <property type="entry name" value="T2SS_GspF_dom"/>
</dbReference>
<reference evidence="9" key="1">
    <citation type="submission" date="2019-05" db="EMBL/GenBank/DDBJ databases">
        <title>Tamlana fucoidanivorans sp. nov., isolated from the surface of algae collected from Fujian province in China.</title>
        <authorList>
            <person name="Li J."/>
        </authorList>
    </citation>
    <scope>NUCLEOTIDE SEQUENCE [LARGE SCALE GENOMIC DNA]</scope>
    <source>
        <strain evidence="9">2251</strain>
        <plasmid evidence="9">unnamed7</plasmid>
    </source>
</reference>
<comment type="subcellular location">
    <subcellularLocation>
        <location evidence="1">Cell membrane</location>
        <topology evidence="1">Multi-pass membrane protein</topology>
    </subcellularLocation>
</comment>
<dbReference type="Pfam" id="PF00482">
    <property type="entry name" value="T2SSF"/>
    <property type="match status" value="1"/>
</dbReference>
<evidence type="ECO:0000313" key="8">
    <source>
        <dbReference type="EMBL" id="QDA35756.1"/>
    </source>
</evidence>
<evidence type="ECO:0000313" key="9">
    <source>
        <dbReference type="Proteomes" id="UP000296374"/>
    </source>
</evidence>
<keyword evidence="5 6" id="KW-0472">Membrane</keyword>
<gene>
    <name evidence="8" type="ORF">E4191_16075</name>
</gene>
<feature type="transmembrane region" description="Helical" evidence="6">
    <location>
        <begin position="118"/>
        <end position="140"/>
    </location>
</feature>
<dbReference type="PANTHER" id="PTHR35007:SF2">
    <property type="entry name" value="PILUS ASSEMBLE PROTEIN"/>
    <property type="match status" value="1"/>
</dbReference>
<name>A0A4Y5SSI1_9RHOB</name>
<accession>A0A4Y5SSI1</accession>
<keyword evidence="8" id="KW-0614">Plasmid</keyword>
<keyword evidence="2" id="KW-1003">Cell membrane</keyword>
<feature type="transmembrane region" description="Helical" evidence="6">
    <location>
        <begin position="270"/>
        <end position="292"/>
    </location>
</feature>
<dbReference type="GO" id="GO:0005886">
    <property type="term" value="C:plasma membrane"/>
    <property type="evidence" value="ECO:0007669"/>
    <property type="project" value="UniProtKB-SubCell"/>
</dbReference>
<feature type="domain" description="Type II secretion system protein GspF" evidence="7">
    <location>
        <begin position="159"/>
        <end position="287"/>
    </location>
</feature>
<evidence type="ECO:0000256" key="3">
    <source>
        <dbReference type="ARBA" id="ARBA00022692"/>
    </source>
</evidence>
<proteinExistence type="predicted"/>
<dbReference type="EMBL" id="CP040758">
    <property type="protein sequence ID" value="QDA35756.1"/>
    <property type="molecule type" value="Genomic_DNA"/>
</dbReference>
<evidence type="ECO:0000256" key="5">
    <source>
        <dbReference type="ARBA" id="ARBA00023136"/>
    </source>
</evidence>
<keyword evidence="3 6" id="KW-0812">Transmembrane</keyword>
<protein>
    <submittedName>
        <fullName evidence="8">Type II secretion system F family protein</fullName>
    </submittedName>
</protein>